<keyword evidence="2" id="KW-1185">Reference proteome</keyword>
<dbReference type="Proteomes" id="UP000308600">
    <property type="component" value="Unassembled WGS sequence"/>
</dbReference>
<protein>
    <submittedName>
        <fullName evidence="1">Uncharacterized protein</fullName>
    </submittedName>
</protein>
<evidence type="ECO:0000313" key="2">
    <source>
        <dbReference type="Proteomes" id="UP000308600"/>
    </source>
</evidence>
<organism evidence="1 2">
    <name type="scientific">Pluteus cervinus</name>
    <dbReference type="NCBI Taxonomy" id="181527"/>
    <lineage>
        <taxon>Eukaryota</taxon>
        <taxon>Fungi</taxon>
        <taxon>Dikarya</taxon>
        <taxon>Basidiomycota</taxon>
        <taxon>Agaricomycotina</taxon>
        <taxon>Agaricomycetes</taxon>
        <taxon>Agaricomycetidae</taxon>
        <taxon>Agaricales</taxon>
        <taxon>Pluteineae</taxon>
        <taxon>Pluteaceae</taxon>
        <taxon>Pluteus</taxon>
    </lineage>
</organism>
<gene>
    <name evidence="1" type="ORF">BDN72DRAFT_955994</name>
</gene>
<proteinExistence type="predicted"/>
<dbReference type="EMBL" id="ML208270">
    <property type="protein sequence ID" value="TFK74144.1"/>
    <property type="molecule type" value="Genomic_DNA"/>
</dbReference>
<accession>A0ACD3B931</accession>
<evidence type="ECO:0000313" key="1">
    <source>
        <dbReference type="EMBL" id="TFK74144.1"/>
    </source>
</evidence>
<reference evidence="1 2" key="1">
    <citation type="journal article" date="2019" name="Nat. Ecol. Evol.">
        <title>Megaphylogeny resolves global patterns of mushroom evolution.</title>
        <authorList>
            <person name="Varga T."/>
            <person name="Krizsan K."/>
            <person name="Foldi C."/>
            <person name="Dima B."/>
            <person name="Sanchez-Garcia M."/>
            <person name="Sanchez-Ramirez S."/>
            <person name="Szollosi G.J."/>
            <person name="Szarkandi J.G."/>
            <person name="Papp V."/>
            <person name="Albert L."/>
            <person name="Andreopoulos W."/>
            <person name="Angelini C."/>
            <person name="Antonin V."/>
            <person name="Barry K.W."/>
            <person name="Bougher N.L."/>
            <person name="Buchanan P."/>
            <person name="Buyck B."/>
            <person name="Bense V."/>
            <person name="Catcheside P."/>
            <person name="Chovatia M."/>
            <person name="Cooper J."/>
            <person name="Damon W."/>
            <person name="Desjardin D."/>
            <person name="Finy P."/>
            <person name="Geml J."/>
            <person name="Haridas S."/>
            <person name="Hughes K."/>
            <person name="Justo A."/>
            <person name="Karasinski D."/>
            <person name="Kautmanova I."/>
            <person name="Kiss B."/>
            <person name="Kocsube S."/>
            <person name="Kotiranta H."/>
            <person name="LaButti K.M."/>
            <person name="Lechner B.E."/>
            <person name="Liimatainen K."/>
            <person name="Lipzen A."/>
            <person name="Lukacs Z."/>
            <person name="Mihaltcheva S."/>
            <person name="Morgado L.N."/>
            <person name="Niskanen T."/>
            <person name="Noordeloos M.E."/>
            <person name="Ohm R.A."/>
            <person name="Ortiz-Santana B."/>
            <person name="Ovrebo C."/>
            <person name="Racz N."/>
            <person name="Riley R."/>
            <person name="Savchenko A."/>
            <person name="Shiryaev A."/>
            <person name="Soop K."/>
            <person name="Spirin V."/>
            <person name="Szebenyi C."/>
            <person name="Tomsovsky M."/>
            <person name="Tulloss R.E."/>
            <person name="Uehling J."/>
            <person name="Grigoriev I.V."/>
            <person name="Vagvolgyi C."/>
            <person name="Papp T."/>
            <person name="Martin F.M."/>
            <person name="Miettinen O."/>
            <person name="Hibbett D.S."/>
            <person name="Nagy L.G."/>
        </authorList>
    </citation>
    <scope>NUCLEOTIDE SEQUENCE [LARGE SCALE GENOMIC DNA]</scope>
    <source>
        <strain evidence="1 2">NL-1719</strain>
    </source>
</reference>
<sequence length="128" mass="15178">MSVFIKQETQDAFVPLHPTSQALKYRYFNGNGCNSKGNCYVKFKDSWGRKGYHYINTNGNYYIMDTDGTQYYNDGYGFARLTYLSGREIATNSQFTFQDFDLYNFNFDSYLEEFYPVLEKIKKEEYCD</sequence>
<name>A0ACD3B931_9AGAR</name>